<name>A0A7C6Z2J3_9FIRM</name>
<accession>A0A7C6Z2J3</accession>
<dbReference type="Proteomes" id="UP000553059">
    <property type="component" value="Unassembled WGS sequence"/>
</dbReference>
<dbReference type="EMBL" id="DUTF01000046">
    <property type="protein sequence ID" value="HHY25545.1"/>
    <property type="molecule type" value="Genomic_DNA"/>
</dbReference>
<gene>
    <name evidence="1" type="ORF">GX523_02115</name>
</gene>
<sequence length="202" mass="23874">MSKIPPEKYYEACITYNLVYEFNIKYDIKLYPFSISQIEEKEKGYDFGYELSNDSFFIQYKKPSLFDINTNKYSWKIDNEQLHIINRSNINIKTYYALPGFVNTSKWYEGLDLTYFIESVKLGNILKSKNGQKTATLHSTNNGLRSWSYYFDSKQNLRNLARCDILEPITLDAVKKYTLSIDEESKNITWLYAIRKGTKNEK</sequence>
<comment type="caution">
    <text evidence="1">The sequence shown here is derived from an EMBL/GenBank/DDBJ whole genome shotgun (WGS) entry which is preliminary data.</text>
</comment>
<dbReference type="AlphaFoldDB" id="A0A7C6Z2J3"/>
<proteinExistence type="predicted"/>
<evidence type="ECO:0000313" key="2">
    <source>
        <dbReference type="Proteomes" id="UP000553059"/>
    </source>
</evidence>
<protein>
    <submittedName>
        <fullName evidence="1">Uncharacterized protein</fullName>
    </submittedName>
</protein>
<reference evidence="1 2" key="1">
    <citation type="journal article" date="2020" name="Biotechnol. Biofuels">
        <title>New insights from the biogas microbiome by comprehensive genome-resolved metagenomics of nearly 1600 species originating from multiple anaerobic digesters.</title>
        <authorList>
            <person name="Campanaro S."/>
            <person name="Treu L."/>
            <person name="Rodriguez-R L.M."/>
            <person name="Kovalovszki A."/>
            <person name="Ziels R.M."/>
            <person name="Maus I."/>
            <person name="Zhu X."/>
            <person name="Kougias P.G."/>
            <person name="Basile A."/>
            <person name="Luo G."/>
            <person name="Schluter A."/>
            <person name="Konstantinidis K.T."/>
            <person name="Angelidaki I."/>
        </authorList>
    </citation>
    <scope>NUCLEOTIDE SEQUENCE [LARGE SCALE GENOMIC DNA]</scope>
    <source>
        <strain evidence="1">AS05jafATM_4</strain>
    </source>
</reference>
<organism evidence="1 2">
    <name type="scientific">Desulfitobacterium dehalogenans</name>
    <dbReference type="NCBI Taxonomy" id="36854"/>
    <lineage>
        <taxon>Bacteria</taxon>
        <taxon>Bacillati</taxon>
        <taxon>Bacillota</taxon>
        <taxon>Clostridia</taxon>
        <taxon>Eubacteriales</taxon>
        <taxon>Desulfitobacteriaceae</taxon>
        <taxon>Desulfitobacterium</taxon>
    </lineage>
</organism>
<evidence type="ECO:0000313" key="1">
    <source>
        <dbReference type="EMBL" id="HHY25545.1"/>
    </source>
</evidence>